<dbReference type="EMBL" id="BARU01009639">
    <property type="protein sequence ID" value="GAH39693.1"/>
    <property type="molecule type" value="Genomic_DNA"/>
</dbReference>
<accession>X1H335</accession>
<protein>
    <submittedName>
        <fullName evidence="1">Uncharacterized protein</fullName>
    </submittedName>
</protein>
<name>X1H335_9ZZZZ</name>
<reference evidence="1" key="1">
    <citation type="journal article" date="2014" name="Front. Microbiol.">
        <title>High frequency of phylogenetically diverse reductive dehalogenase-homologous genes in deep subseafloor sedimentary metagenomes.</title>
        <authorList>
            <person name="Kawai M."/>
            <person name="Futagami T."/>
            <person name="Toyoda A."/>
            <person name="Takaki Y."/>
            <person name="Nishi S."/>
            <person name="Hori S."/>
            <person name="Arai W."/>
            <person name="Tsubouchi T."/>
            <person name="Morono Y."/>
            <person name="Uchiyama I."/>
            <person name="Ito T."/>
            <person name="Fujiyama A."/>
            <person name="Inagaki F."/>
            <person name="Takami H."/>
        </authorList>
    </citation>
    <scope>NUCLEOTIDE SEQUENCE</scope>
    <source>
        <strain evidence="1">Expedition CK06-06</strain>
    </source>
</reference>
<comment type="caution">
    <text evidence="1">The sequence shown here is derived from an EMBL/GenBank/DDBJ whole genome shotgun (WGS) entry which is preliminary data.</text>
</comment>
<dbReference type="AlphaFoldDB" id="X1H335"/>
<sequence length="59" mass="7050">MQLLNIIRKKILSNKINVEKNKINYFYYNFSKILELNLGVFTIDAKLKRLYNATDNLIK</sequence>
<organism evidence="1">
    <name type="scientific">marine sediment metagenome</name>
    <dbReference type="NCBI Taxonomy" id="412755"/>
    <lineage>
        <taxon>unclassified sequences</taxon>
        <taxon>metagenomes</taxon>
        <taxon>ecological metagenomes</taxon>
    </lineage>
</organism>
<gene>
    <name evidence="1" type="ORF">S03H2_18568</name>
</gene>
<feature type="non-terminal residue" evidence="1">
    <location>
        <position position="59"/>
    </location>
</feature>
<proteinExistence type="predicted"/>
<evidence type="ECO:0000313" key="1">
    <source>
        <dbReference type="EMBL" id="GAH39693.1"/>
    </source>
</evidence>